<evidence type="ECO:0000256" key="1">
    <source>
        <dbReference type="ARBA" id="ARBA00023015"/>
    </source>
</evidence>
<feature type="domain" description="SWIRM" evidence="8">
    <location>
        <begin position="109"/>
        <end position="206"/>
    </location>
</feature>
<name>A0A5J5EUV0_9PEZI</name>
<evidence type="ECO:0000256" key="2">
    <source>
        <dbReference type="ARBA" id="ARBA00023125"/>
    </source>
</evidence>
<feature type="compositionally biased region" description="Low complexity" evidence="6">
    <location>
        <begin position="73"/>
        <end position="83"/>
    </location>
</feature>
<gene>
    <name evidence="10" type="ORF">FN846DRAFT_779750</name>
</gene>
<keyword evidence="3" id="KW-0804">Transcription</keyword>
<dbReference type="PANTHER" id="PTHR12802">
    <property type="entry name" value="SWI/SNF COMPLEX-RELATED"/>
    <property type="match status" value="1"/>
</dbReference>
<dbReference type="InterPro" id="IPR007526">
    <property type="entry name" value="SWIRM"/>
</dbReference>
<reference evidence="10 11" key="1">
    <citation type="submission" date="2019-09" db="EMBL/GenBank/DDBJ databases">
        <title>Draft genome of the ectomycorrhizal ascomycete Sphaerosporella brunnea.</title>
        <authorList>
            <consortium name="DOE Joint Genome Institute"/>
            <person name="Benucci G.M."/>
            <person name="Marozzi G."/>
            <person name="Antonielli L."/>
            <person name="Sanchez S."/>
            <person name="Marco P."/>
            <person name="Wang X."/>
            <person name="Falini L.B."/>
            <person name="Barry K."/>
            <person name="Haridas S."/>
            <person name="Lipzen A."/>
            <person name="Labutti K."/>
            <person name="Grigoriev I.V."/>
            <person name="Murat C."/>
            <person name="Martin F."/>
            <person name="Albertini E."/>
            <person name="Donnini D."/>
            <person name="Bonito G."/>
        </authorList>
    </citation>
    <scope>NUCLEOTIDE SEQUENCE [LARGE SCALE GENOMIC DNA]</scope>
    <source>
        <strain evidence="10 11">Sb_GMNB300</strain>
    </source>
</reference>
<accession>A0A5J5EUV0</accession>
<keyword evidence="5" id="KW-0175">Coiled coil</keyword>
<proteinExistence type="predicted"/>
<dbReference type="PANTHER" id="PTHR12802:SF41">
    <property type="entry name" value="BRAHMA ASSOCIATED PROTEIN 155 KDA"/>
    <property type="match status" value="1"/>
</dbReference>
<feature type="compositionally biased region" description="Low complexity" evidence="6">
    <location>
        <begin position="49"/>
        <end position="66"/>
    </location>
</feature>
<evidence type="ECO:0000259" key="7">
    <source>
        <dbReference type="PROSITE" id="PS50090"/>
    </source>
</evidence>
<dbReference type="FunFam" id="1.10.10.60:FF:000014">
    <property type="entry name" value="SWI/SNF complex subunit SMARCC2 isoform C"/>
    <property type="match status" value="1"/>
</dbReference>
<evidence type="ECO:0000313" key="10">
    <source>
        <dbReference type="EMBL" id="KAA8904173.1"/>
    </source>
</evidence>
<dbReference type="AlphaFoldDB" id="A0A5J5EUV0"/>
<keyword evidence="1" id="KW-0805">Transcription regulation</keyword>
<dbReference type="InterPro" id="IPR009057">
    <property type="entry name" value="Homeodomain-like_sf"/>
</dbReference>
<dbReference type="InParanoid" id="A0A5J5EUV0"/>
<dbReference type="Pfam" id="PF04433">
    <property type="entry name" value="SWIRM"/>
    <property type="match status" value="1"/>
</dbReference>
<feature type="domain" description="SANT" evidence="9">
    <location>
        <begin position="276"/>
        <end position="327"/>
    </location>
</feature>
<dbReference type="SUPFAM" id="SSF46689">
    <property type="entry name" value="Homeodomain-like"/>
    <property type="match status" value="2"/>
</dbReference>
<evidence type="ECO:0000256" key="5">
    <source>
        <dbReference type="SAM" id="Coils"/>
    </source>
</evidence>
<dbReference type="EMBL" id="VXIS01000112">
    <property type="protein sequence ID" value="KAA8904173.1"/>
    <property type="molecule type" value="Genomic_DNA"/>
</dbReference>
<dbReference type="PROSITE" id="PS51293">
    <property type="entry name" value="SANT"/>
    <property type="match status" value="1"/>
</dbReference>
<feature type="region of interest" description="Disordered" evidence="6">
    <location>
        <begin position="1"/>
        <end position="92"/>
    </location>
</feature>
<comment type="caution">
    <text evidence="10">The sequence shown here is derived from an EMBL/GenBank/DDBJ whole genome shotgun (WGS) entry which is preliminary data.</text>
</comment>
<keyword evidence="11" id="KW-1185">Reference proteome</keyword>
<evidence type="ECO:0000313" key="11">
    <source>
        <dbReference type="Proteomes" id="UP000326924"/>
    </source>
</evidence>
<evidence type="ECO:0000256" key="6">
    <source>
        <dbReference type="SAM" id="MobiDB-lite"/>
    </source>
</evidence>
<evidence type="ECO:0000256" key="3">
    <source>
        <dbReference type="ARBA" id="ARBA00023163"/>
    </source>
</evidence>
<protein>
    <submittedName>
        <fullName evidence="10">SWIRM domain-containing protein</fullName>
    </submittedName>
</protein>
<dbReference type="PROSITE" id="PS50934">
    <property type="entry name" value="SWIRM"/>
    <property type="match status" value="1"/>
</dbReference>
<keyword evidence="4" id="KW-0539">Nucleus</keyword>
<dbReference type="Pfam" id="PF16495">
    <property type="entry name" value="SWIRM-assoc_1"/>
    <property type="match status" value="1"/>
</dbReference>
<dbReference type="Pfam" id="PF00249">
    <property type="entry name" value="Myb_DNA-binding"/>
    <property type="match status" value="1"/>
</dbReference>
<dbReference type="GO" id="GO:0016514">
    <property type="term" value="C:SWI/SNF complex"/>
    <property type="evidence" value="ECO:0007669"/>
    <property type="project" value="TreeGrafter"/>
</dbReference>
<feature type="domain" description="Myb-like" evidence="7">
    <location>
        <begin position="277"/>
        <end position="323"/>
    </location>
</feature>
<dbReference type="PROSITE" id="PS50090">
    <property type="entry name" value="MYB_LIKE"/>
    <property type="match status" value="1"/>
</dbReference>
<dbReference type="Gene3D" id="1.10.10.10">
    <property type="entry name" value="Winged helix-like DNA-binding domain superfamily/Winged helix DNA-binding domain"/>
    <property type="match status" value="1"/>
</dbReference>
<dbReference type="Gene3D" id="1.10.10.60">
    <property type="entry name" value="Homeodomain-like"/>
    <property type="match status" value="1"/>
</dbReference>
<feature type="coiled-coil region" evidence="5">
    <location>
        <begin position="454"/>
        <end position="491"/>
    </location>
</feature>
<evidence type="ECO:0000256" key="4">
    <source>
        <dbReference type="ARBA" id="ARBA00023242"/>
    </source>
</evidence>
<organism evidence="10 11">
    <name type="scientific">Sphaerosporella brunnea</name>
    <dbReference type="NCBI Taxonomy" id="1250544"/>
    <lineage>
        <taxon>Eukaryota</taxon>
        <taxon>Fungi</taxon>
        <taxon>Dikarya</taxon>
        <taxon>Ascomycota</taxon>
        <taxon>Pezizomycotina</taxon>
        <taxon>Pezizomycetes</taxon>
        <taxon>Pezizales</taxon>
        <taxon>Pyronemataceae</taxon>
        <taxon>Sphaerosporella</taxon>
    </lineage>
</organism>
<dbReference type="InterPro" id="IPR032451">
    <property type="entry name" value="SMARCC_C"/>
</dbReference>
<sequence>MARRYVSLPPLLPSPLAGIDSYSRAQTKPVDVEDQIMQGADDSKPHSTQGNQNEAGSAGANGEASNEGGGAGPQAPAGNDNPATTNPEAEKKKMEDAARGYLVEQTHAVVVPSYSTWFDMNKIKEIEKKSLPEFFNNRNRSKTPLVYKDYRDFMINTYRLNPTEYLTVTACRRNLAGDVCSIMRVHAFLEQWGLINYQIDPETRPANIGPPYTGHFRVTADTPRGLQPFQPLAGTVTTTGKPHPSTERAASGTPAKLESNLELRKNIYDSSGNKLGREAAWTDQETLLLLEGLEMYNEDWNAIADHVGTRTREECVVRFLQLPIEENYLEEKPEQLGPLQYNRTPFTQADNPVMSVVAFLASMVDPKVAAAAAKSSIEEMTKNLSLQVSSSSQKKNAAKDGASPKATSPEADNPEGEDDDSVISKAASIALGASAARAAALASHEEREMTKLVNAVVNCNLRKLELKLQQFNELEQVLQAERREIEKARQQLFLERLAMKTQCLQVQETLKRAMQVGGQEGYNLALQAGNMGAAGQKLAFEGSGGAGAGATPSGVVPQVGARPPSLENPQNYVAFEA</sequence>
<dbReference type="CDD" id="cd00167">
    <property type="entry name" value="SANT"/>
    <property type="match status" value="1"/>
</dbReference>
<dbReference type="GO" id="GO:0042393">
    <property type="term" value="F:histone binding"/>
    <property type="evidence" value="ECO:0007669"/>
    <property type="project" value="TreeGrafter"/>
</dbReference>
<evidence type="ECO:0000259" key="9">
    <source>
        <dbReference type="PROSITE" id="PS51293"/>
    </source>
</evidence>
<dbReference type="InterPro" id="IPR017884">
    <property type="entry name" value="SANT_dom"/>
</dbReference>
<evidence type="ECO:0000259" key="8">
    <source>
        <dbReference type="PROSITE" id="PS50934"/>
    </source>
</evidence>
<dbReference type="GO" id="GO:0003677">
    <property type="term" value="F:DNA binding"/>
    <property type="evidence" value="ECO:0007669"/>
    <property type="project" value="UniProtKB-KW"/>
</dbReference>
<dbReference type="Proteomes" id="UP000326924">
    <property type="component" value="Unassembled WGS sequence"/>
</dbReference>
<dbReference type="GO" id="GO:0045893">
    <property type="term" value="P:positive regulation of DNA-templated transcription"/>
    <property type="evidence" value="ECO:0007669"/>
    <property type="project" value="TreeGrafter"/>
</dbReference>
<feature type="region of interest" description="Disordered" evidence="6">
    <location>
        <begin position="387"/>
        <end position="420"/>
    </location>
</feature>
<feature type="region of interest" description="Disordered" evidence="6">
    <location>
        <begin position="236"/>
        <end position="255"/>
    </location>
</feature>
<dbReference type="InterPro" id="IPR001005">
    <property type="entry name" value="SANT/Myb"/>
</dbReference>
<dbReference type="InterPro" id="IPR036388">
    <property type="entry name" value="WH-like_DNA-bd_sf"/>
</dbReference>
<feature type="region of interest" description="Disordered" evidence="6">
    <location>
        <begin position="549"/>
        <end position="571"/>
    </location>
</feature>
<dbReference type="FunFam" id="1.10.10.10:FF:000020">
    <property type="entry name" value="SWI/SNF complex subunit SMARCC2 isoform c"/>
    <property type="match status" value="1"/>
</dbReference>
<dbReference type="GO" id="GO:0006338">
    <property type="term" value="P:chromatin remodeling"/>
    <property type="evidence" value="ECO:0007669"/>
    <property type="project" value="UniProtKB-ARBA"/>
</dbReference>
<keyword evidence="2" id="KW-0238">DNA-binding</keyword>
<dbReference type="SMART" id="SM00717">
    <property type="entry name" value="SANT"/>
    <property type="match status" value="1"/>
</dbReference>
<dbReference type="OrthoDB" id="118550at2759"/>
<dbReference type="FunCoup" id="A0A5J5EUV0">
    <property type="interactions" value="1023"/>
</dbReference>